<feature type="transmembrane region" description="Helical" evidence="9">
    <location>
        <begin position="204"/>
        <end position="226"/>
    </location>
</feature>
<dbReference type="PROSITE" id="PS51012">
    <property type="entry name" value="ABC_TM2"/>
    <property type="match status" value="1"/>
</dbReference>
<dbReference type="Proteomes" id="UP000564629">
    <property type="component" value="Unassembled WGS sequence"/>
</dbReference>
<evidence type="ECO:0000313" key="12">
    <source>
        <dbReference type="EMBL" id="MBB5474006.1"/>
    </source>
</evidence>
<feature type="transmembrane region" description="Helical" evidence="9">
    <location>
        <begin position="268"/>
        <end position="286"/>
    </location>
</feature>
<dbReference type="EMBL" id="BJVQ01000002">
    <property type="protein sequence ID" value="GEL45199.1"/>
    <property type="molecule type" value="Genomic_DNA"/>
</dbReference>
<proteinExistence type="inferred from homology"/>
<evidence type="ECO:0000256" key="3">
    <source>
        <dbReference type="ARBA" id="ARBA00022448"/>
    </source>
</evidence>
<dbReference type="Proteomes" id="UP000321723">
    <property type="component" value="Unassembled WGS sequence"/>
</dbReference>
<dbReference type="Pfam" id="PF01061">
    <property type="entry name" value="ABC2_membrane"/>
    <property type="match status" value="1"/>
</dbReference>
<dbReference type="InterPro" id="IPR047817">
    <property type="entry name" value="ABC2_TM_bact-type"/>
</dbReference>
<feature type="domain" description="ABC transmembrane type-2" evidence="10">
    <location>
        <begin position="61"/>
        <end position="293"/>
    </location>
</feature>
<evidence type="ECO:0000256" key="5">
    <source>
        <dbReference type="ARBA" id="ARBA00022519"/>
    </source>
</evidence>
<dbReference type="InterPro" id="IPR013525">
    <property type="entry name" value="ABC2_TM"/>
</dbReference>
<dbReference type="OrthoDB" id="9789409at2"/>
<feature type="transmembrane region" description="Helical" evidence="9">
    <location>
        <begin position="135"/>
        <end position="161"/>
    </location>
</feature>
<reference evidence="12 14" key="2">
    <citation type="submission" date="2020-08" db="EMBL/GenBank/DDBJ databases">
        <title>Sequencing the genomes of 1000 actinobacteria strains.</title>
        <authorList>
            <person name="Klenk H.-P."/>
        </authorList>
    </citation>
    <scope>NUCLEOTIDE SEQUENCE [LARGE SCALE GENOMIC DNA]</scope>
    <source>
        <strain evidence="12 14">DSM 9581</strain>
    </source>
</reference>
<dbReference type="GO" id="GO:0015920">
    <property type="term" value="P:lipopolysaccharide transport"/>
    <property type="evidence" value="ECO:0007669"/>
    <property type="project" value="TreeGrafter"/>
</dbReference>
<dbReference type="PANTHER" id="PTHR30413:SF8">
    <property type="entry name" value="TRANSPORT PERMEASE PROTEIN"/>
    <property type="match status" value="1"/>
</dbReference>
<comment type="caution">
    <text evidence="11">The sequence shown here is derived from an EMBL/GenBank/DDBJ whole genome shotgun (WGS) entry which is preliminary data.</text>
</comment>
<dbReference type="RefSeq" id="WP_146832476.1">
    <property type="nucleotide sequence ID" value="NZ_BJVQ01000002.1"/>
</dbReference>
<keyword evidence="13" id="KW-1185">Reference proteome</keyword>
<gene>
    <name evidence="11" type="ORF">CHO01_03150</name>
    <name evidence="12" type="ORF">HNR08_002742</name>
</gene>
<feature type="transmembrane region" description="Helical" evidence="9">
    <location>
        <begin position="93"/>
        <end position="115"/>
    </location>
</feature>
<name>A0A511F7E2_9CELL</name>
<organism evidence="11 13">
    <name type="scientific">Cellulomonas hominis</name>
    <dbReference type="NCBI Taxonomy" id="156981"/>
    <lineage>
        <taxon>Bacteria</taxon>
        <taxon>Bacillati</taxon>
        <taxon>Actinomycetota</taxon>
        <taxon>Actinomycetes</taxon>
        <taxon>Micrococcales</taxon>
        <taxon>Cellulomonadaceae</taxon>
        <taxon>Cellulomonas</taxon>
    </lineage>
</organism>
<keyword evidence="7 9" id="KW-1133">Transmembrane helix</keyword>
<dbReference type="EMBL" id="JACHDN010000001">
    <property type="protein sequence ID" value="MBB5474006.1"/>
    <property type="molecule type" value="Genomic_DNA"/>
</dbReference>
<keyword evidence="8 9" id="KW-0472">Membrane</keyword>
<evidence type="ECO:0000256" key="4">
    <source>
        <dbReference type="ARBA" id="ARBA00022475"/>
    </source>
</evidence>
<comment type="similarity">
    <text evidence="2 9">Belongs to the ABC-2 integral membrane protein family.</text>
</comment>
<accession>A0A511F7E2</accession>
<keyword evidence="6 9" id="KW-0812">Transmembrane</keyword>
<dbReference type="GO" id="GO:0005886">
    <property type="term" value="C:plasma membrane"/>
    <property type="evidence" value="ECO:0007669"/>
    <property type="project" value="UniProtKB-SubCell"/>
</dbReference>
<keyword evidence="3 9" id="KW-0813">Transport</keyword>
<evidence type="ECO:0000256" key="8">
    <source>
        <dbReference type="ARBA" id="ARBA00023136"/>
    </source>
</evidence>
<dbReference type="PANTHER" id="PTHR30413">
    <property type="entry name" value="INNER MEMBRANE TRANSPORT PERMEASE"/>
    <property type="match status" value="1"/>
</dbReference>
<evidence type="ECO:0000259" key="10">
    <source>
        <dbReference type="PROSITE" id="PS51012"/>
    </source>
</evidence>
<feature type="transmembrane region" description="Helical" evidence="9">
    <location>
        <begin position="238"/>
        <end position="256"/>
    </location>
</feature>
<feature type="transmembrane region" description="Helical" evidence="9">
    <location>
        <begin position="173"/>
        <end position="198"/>
    </location>
</feature>
<sequence>MSTTSTERFAELEQEPMRLAGPRPGFFRGTLSSIREIADHRELLGLLVRRELKAKYKDSVLGFFWSLMRPLAMLLVYYIALGKFLEAERQIPSFAIFVFTGLTAWGLFSEIITTGTASVVANSGLVKKVYLPREIFPLSVVGSSLVNFVIQLGILTVATVVAGEFPTGSRWLYLPLSLAVLLVYATASALVLAAANVYLRDVQYLVEIAIMVMMWASPIVYSWALVEGRIGGTILGDLYLANPITLVVIGFQRTFWVAGSTQTELPHLAGMLGIALAVGLLLLWIAQRLFGRLQSNFAQEL</sequence>
<evidence type="ECO:0000313" key="13">
    <source>
        <dbReference type="Proteomes" id="UP000321723"/>
    </source>
</evidence>
<evidence type="ECO:0000313" key="11">
    <source>
        <dbReference type="EMBL" id="GEL45199.1"/>
    </source>
</evidence>
<feature type="transmembrane region" description="Helical" evidence="9">
    <location>
        <begin position="60"/>
        <end position="81"/>
    </location>
</feature>
<reference evidence="11 13" key="1">
    <citation type="submission" date="2019-07" db="EMBL/GenBank/DDBJ databases">
        <title>Whole genome shotgun sequence of Cellulomonas hominis NBRC 16055.</title>
        <authorList>
            <person name="Hosoyama A."/>
            <person name="Uohara A."/>
            <person name="Ohji S."/>
            <person name="Ichikawa N."/>
        </authorList>
    </citation>
    <scope>NUCLEOTIDE SEQUENCE [LARGE SCALE GENOMIC DNA]</scope>
    <source>
        <strain evidence="11 13">NBRC 16055</strain>
    </source>
</reference>
<evidence type="ECO:0000256" key="7">
    <source>
        <dbReference type="ARBA" id="ARBA00022989"/>
    </source>
</evidence>
<dbReference type="AlphaFoldDB" id="A0A511F7E2"/>
<evidence type="ECO:0000313" key="14">
    <source>
        <dbReference type="Proteomes" id="UP000564629"/>
    </source>
</evidence>
<evidence type="ECO:0000256" key="2">
    <source>
        <dbReference type="ARBA" id="ARBA00007783"/>
    </source>
</evidence>
<protein>
    <recommendedName>
        <fullName evidence="9">Transport permease protein</fullName>
    </recommendedName>
</protein>
<dbReference type="GO" id="GO:0140359">
    <property type="term" value="F:ABC-type transporter activity"/>
    <property type="evidence" value="ECO:0007669"/>
    <property type="project" value="InterPro"/>
</dbReference>
<comment type="subcellular location">
    <subcellularLocation>
        <location evidence="1">Cell inner membrane</location>
        <topology evidence="1">Multi-pass membrane protein</topology>
    </subcellularLocation>
    <subcellularLocation>
        <location evidence="9">Cell membrane</location>
        <topology evidence="9">Multi-pass membrane protein</topology>
    </subcellularLocation>
</comment>
<evidence type="ECO:0000256" key="1">
    <source>
        <dbReference type="ARBA" id="ARBA00004429"/>
    </source>
</evidence>
<keyword evidence="5" id="KW-0997">Cell inner membrane</keyword>
<evidence type="ECO:0000256" key="6">
    <source>
        <dbReference type="ARBA" id="ARBA00022692"/>
    </source>
</evidence>
<evidence type="ECO:0000256" key="9">
    <source>
        <dbReference type="RuleBase" id="RU361157"/>
    </source>
</evidence>
<keyword evidence="4 9" id="KW-1003">Cell membrane</keyword>